<sequence length="184" mass="20669">MERMNPRSRSDAYGSRINRSHSTLVANVLPWLSVLAASILPVFLIAVALPMMPPLGFLLLLGWRLVRPGLLPVWAGLPLGMFDDLFNGQPFGFGVFSWSLALIAIEIIETRLPWRSFWQDWFTAGILIAAYLVGGWILSGATPTIHSFISLVPQLLFSILAFPIVARVVARLDRLRLTRWMRTQ</sequence>
<feature type="transmembrane region" description="Helical" evidence="1">
    <location>
        <begin position="145"/>
        <end position="170"/>
    </location>
</feature>
<reference evidence="2 3" key="1">
    <citation type="submission" date="2020-11" db="EMBL/GenBank/DDBJ databases">
        <title>The genome sequence of Erythrobacter sp. 6D36.</title>
        <authorList>
            <person name="Liu Y."/>
        </authorList>
    </citation>
    <scope>NUCLEOTIDE SEQUENCE [LARGE SCALE GENOMIC DNA]</scope>
    <source>
        <strain evidence="2 3">6D36</strain>
    </source>
</reference>
<protein>
    <submittedName>
        <fullName evidence="2">Rod shape-determining protein MreD</fullName>
    </submittedName>
</protein>
<keyword evidence="1" id="KW-0812">Transmembrane</keyword>
<feature type="transmembrane region" description="Helical" evidence="1">
    <location>
        <begin position="28"/>
        <end position="49"/>
    </location>
</feature>
<evidence type="ECO:0000313" key="3">
    <source>
        <dbReference type="Proteomes" id="UP000594459"/>
    </source>
</evidence>
<accession>A0A7S8F6C8</accession>
<proteinExistence type="predicted"/>
<dbReference type="EMBL" id="CP064654">
    <property type="protein sequence ID" value="QPC99940.1"/>
    <property type="molecule type" value="Genomic_DNA"/>
</dbReference>
<feature type="transmembrane region" description="Helical" evidence="1">
    <location>
        <begin position="89"/>
        <end position="108"/>
    </location>
</feature>
<gene>
    <name evidence="2" type="ORF">IRL76_05235</name>
</gene>
<dbReference type="KEGG" id="qso:IRL76_05235"/>
<dbReference type="AlphaFoldDB" id="A0A7S8F6C8"/>
<feature type="transmembrane region" description="Helical" evidence="1">
    <location>
        <begin position="120"/>
        <end position="139"/>
    </location>
</feature>
<keyword evidence="3" id="KW-1185">Reference proteome</keyword>
<keyword evidence="1" id="KW-1133">Transmembrane helix</keyword>
<dbReference type="Proteomes" id="UP000594459">
    <property type="component" value="Chromosome"/>
</dbReference>
<organism evidence="2 3">
    <name type="scientific">Qipengyuania soli</name>
    <dbReference type="NCBI Taxonomy" id="2782568"/>
    <lineage>
        <taxon>Bacteria</taxon>
        <taxon>Pseudomonadati</taxon>
        <taxon>Pseudomonadota</taxon>
        <taxon>Alphaproteobacteria</taxon>
        <taxon>Sphingomonadales</taxon>
        <taxon>Erythrobacteraceae</taxon>
        <taxon>Qipengyuania</taxon>
    </lineage>
</organism>
<name>A0A7S8F6C8_9SPHN</name>
<evidence type="ECO:0000256" key="1">
    <source>
        <dbReference type="SAM" id="Phobius"/>
    </source>
</evidence>
<keyword evidence="1" id="KW-0472">Membrane</keyword>
<evidence type="ECO:0000313" key="2">
    <source>
        <dbReference type="EMBL" id="QPC99940.1"/>
    </source>
</evidence>